<gene>
    <name evidence="1" type="ORF">A2876_01080</name>
</gene>
<dbReference type="Proteomes" id="UP000178176">
    <property type="component" value="Unassembled WGS sequence"/>
</dbReference>
<organism evidence="1 2">
    <name type="scientific">Candidatus Amesbacteria bacterium RIFCSPHIGHO2_01_FULL_48_32b</name>
    <dbReference type="NCBI Taxonomy" id="1797253"/>
    <lineage>
        <taxon>Bacteria</taxon>
        <taxon>Candidatus Amesiibacteriota</taxon>
    </lineage>
</organism>
<accession>A0A1F4YGX1</accession>
<proteinExistence type="predicted"/>
<name>A0A1F4YGX1_9BACT</name>
<protein>
    <submittedName>
        <fullName evidence="1">Uncharacterized protein</fullName>
    </submittedName>
</protein>
<dbReference type="AlphaFoldDB" id="A0A1F4YGX1"/>
<dbReference type="EMBL" id="MEXH01000002">
    <property type="protein sequence ID" value="OGC93124.1"/>
    <property type="molecule type" value="Genomic_DNA"/>
</dbReference>
<evidence type="ECO:0000313" key="2">
    <source>
        <dbReference type="Proteomes" id="UP000178176"/>
    </source>
</evidence>
<evidence type="ECO:0000313" key="1">
    <source>
        <dbReference type="EMBL" id="OGC93124.1"/>
    </source>
</evidence>
<reference evidence="1 2" key="1">
    <citation type="journal article" date="2016" name="Nat. Commun.">
        <title>Thousands of microbial genomes shed light on interconnected biogeochemical processes in an aquifer system.</title>
        <authorList>
            <person name="Anantharaman K."/>
            <person name="Brown C.T."/>
            <person name="Hug L.A."/>
            <person name="Sharon I."/>
            <person name="Castelle C.J."/>
            <person name="Probst A.J."/>
            <person name="Thomas B.C."/>
            <person name="Singh A."/>
            <person name="Wilkins M.J."/>
            <person name="Karaoz U."/>
            <person name="Brodie E.L."/>
            <person name="Williams K.H."/>
            <person name="Hubbard S.S."/>
            <person name="Banfield J.F."/>
        </authorList>
    </citation>
    <scope>NUCLEOTIDE SEQUENCE [LARGE SCALE GENOMIC DNA]</scope>
</reference>
<sequence>MGDLEGHEVDIQSLRRGEDVVAAVLGMKPREKVRSENSWKKALAANMIDPNKNSSMFRLKAAGVEWIDEHISVERFPGMTDEEYQRGQEFKRMEYKRGFAAVVEASLHNWGQSLIAKLSQEHLVFTGQPMLPTEQTPTLRVREIDLGGDVLQIIHESATHSQSRELAIQTTVDVWNILRDRKNYPRPLTPRMVIREVYPTDEYRSAIWPTSEPWEVFNLNQLDVRGAAQHEAIHLAFIAQAGLPVSWDFTEGVAMRIGFGLSGKDVSGINRPLEYFQKIIDEAKLEPGDRVGSHTQLLEVASERSGAILKAGLQIKDVSYLYGFAFATAILESERYKTVVEQARKANEHPYSFLLKINHDLTADTLVKDGLLSKEADGGYSSTQKLSQRDVLQHVLEKNGFDANNIFEQAAYVLQGMRSGSR</sequence>
<comment type="caution">
    <text evidence="1">The sequence shown here is derived from an EMBL/GenBank/DDBJ whole genome shotgun (WGS) entry which is preliminary data.</text>
</comment>